<keyword evidence="1" id="KW-0732">Signal</keyword>
<evidence type="ECO:0000259" key="2">
    <source>
        <dbReference type="Pfam" id="PF22807"/>
    </source>
</evidence>
<dbReference type="Pfam" id="PF22807">
    <property type="entry name" value="TrAA12"/>
    <property type="match status" value="1"/>
</dbReference>
<dbReference type="Gene3D" id="2.120.10.30">
    <property type="entry name" value="TolB, C-terminal domain"/>
    <property type="match status" value="1"/>
</dbReference>
<dbReference type="PANTHER" id="PTHR33546:SF1">
    <property type="entry name" value="LARGE, MULTIFUNCTIONAL SECRETED PROTEIN"/>
    <property type="match status" value="1"/>
</dbReference>
<dbReference type="EMBL" id="JAXOJX010000014">
    <property type="protein sequence ID" value="MDZ5457066.1"/>
    <property type="molecule type" value="Genomic_DNA"/>
</dbReference>
<feature type="signal peptide" evidence="1">
    <location>
        <begin position="1"/>
        <end position="30"/>
    </location>
</feature>
<comment type="caution">
    <text evidence="3">The sequence shown here is derived from an EMBL/GenBank/DDBJ whole genome shotgun (WGS) entry which is preliminary data.</text>
</comment>
<sequence length="416" mass="44877">MSCPQLPFLPSLLPWSAAALLAAAALPALAQQPLERGSAQVHRLSPAQGEFSTAIVNRLSVPPGFRVKLFAFGLGKPRMMEVGPDGTVYVTRRNRGDVLSLRDSDGDGRADERRVFATGLQDVNGIALQGGELLLAASTTIWRTPLDRAAPRVFIGGLPDAGQHANRMVRVAPDGTLVVSVGSSCNNCAEGNQVERATLIRYSAAGERIEVIAKGLRNTIGYDWHPRSGALWGMDHGSDFRGDRIPPEELNRIQAGKHYGWPICWGHRQIDPLAEARPAEVALRPGDAKPNGAPNFTREAFCAKTEPPVLTLPAHSAPLAMRFYTGTQFPAQMRGDAFVALRGSWNRSDPTGYKVVRLRFGPDGQPQGFEDFLTGFLNAEGTVQYGRPVGIAWLPDGSMLVSDDSNGAIYRVSYGG</sequence>
<keyword evidence="4" id="KW-1185">Reference proteome</keyword>
<dbReference type="InterPro" id="IPR011041">
    <property type="entry name" value="Quinoprot_gluc/sorb_DH_b-prop"/>
</dbReference>
<evidence type="ECO:0000313" key="4">
    <source>
        <dbReference type="Proteomes" id="UP001293718"/>
    </source>
</evidence>
<evidence type="ECO:0000313" key="3">
    <source>
        <dbReference type="EMBL" id="MDZ5457066.1"/>
    </source>
</evidence>
<dbReference type="InterPro" id="IPR011042">
    <property type="entry name" value="6-blade_b-propeller_TolB-like"/>
</dbReference>
<feature type="domain" description="Pyrroloquinoline quinone-dependent pyranose dehydrogenase beta-propeller" evidence="2">
    <location>
        <begin position="60"/>
        <end position="413"/>
    </location>
</feature>
<gene>
    <name evidence="3" type="ORF">SM757_10845</name>
</gene>
<organism evidence="3 4">
    <name type="scientific">Azohydromonas lata</name>
    <dbReference type="NCBI Taxonomy" id="45677"/>
    <lineage>
        <taxon>Bacteria</taxon>
        <taxon>Pseudomonadati</taxon>
        <taxon>Pseudomonadota</taxon>
        <taxon>Betaproteobacteria</taxon>
        <taxon>Burkholderiales</taxon>
        <taxon>Sphaerotilaceae</taxon>
        <taxon>Azohydromonas</taxon>
    </lineage>
</organism>
<evidence type="ECO:0000256" key="1">
    <source>
        <dbReference type="SAM" id="SignalP"/>
    </source>
</evidence>
<reference evidence="3 4" key="1">
    <citation type="submission" date="2023-11" db="EMBL/GenBank/DDBJ databases">
        <title>Draft genome of Azohydromonas lata strain H1 (DSM1123), a polyhydroxyalkanoate producer.</title>
        <authorList>
            <person name="Traversa D."/>
            <person name="D'Addabbo P."/>
            <person name="Pazzani C."/>
            <person name="Manzari C."/>
            <person name="Chiara M."/>
            <person name="Scrascia M."/>
        </authorList>
    </citation>
    <scope>NUCLEOTIDE SEQUENCE [LARGE SCALE GENOMIC DNA]</scope>
    <source>
        <strain evidence="3 4">H1</strain>
    </source>
</reference>
<dbReference type="RefSeq" id="WP_322465481.1">
    <property type="nucleotide sequence ID" value="NZ_JAXOJX010000014.1"/>
</dbReference>
<proteinExistence type="predicted"/>
<dbReference type="InterPro" id="IPR054539">
    <property type="entry name" value="Beta-prop_PDH"/>
</dbReference>
<dbReference type="PANTHER" id="PTHR33546">
    <property type="entry name" value="LARGE, MULTIFUNCTIONAL SECRETED PROTEIN-RELATED"/>
    <property type="match status" value="1"/>
</dbReference>
<dbReference type="Proteomes" id="UP001293718">
    <property type="component" value="Unassembled WGS sequence"/>
</dbReference>
<dbReference type="SUPFAM" id="SSF50952">
    <property type="entry name" value="Soluble quinoprotein glucose dehydrogenase"/>
    <property type="match status" value="1"/>
</dbReference>
<name>A0ABU5ID73_9BURK</name>
<accession>A0ABU5ID73</accession>
<feature type="chain" id="PRO_5047023382" evidence="1">
    <location>
        <begin position="31"/>
        <end position="416"/>
    </location>
</feature>
<protein>
    <submittedName>
        <fullName evidence="3">PQQ-dependent sugar dehydrogenase</fullName>
    </submittedName>
</protein>